<evidence type="ECO:0000256" key="4">
    <source>
        <dbReference type="PROSITE-ProRule" id="PRU00146"/>
    </source>
</evidence>
<dbReference type="Gene3D" id="3.30.40.10">
    <property type="entry name" value="Zinc/RING finger domain, C3HC4 (zinc finger)"/>
    <property type="match status" value="1"/>
</dbReference>
<dbReference type="EnsemblPlants" id="Kaladp0457s0023.1.v1.1">
    <property type="protein sequence ID" value="Kaladp0457s0023.1.v1.1"/>
    <property type="gene ID" value="Kaladp0457s0023.v1.1"/>
</dbReference>
<keyword evidence="3" id="KW-0862">Zinc</keyword>
<dbReference type="Pfam" id="PF00628">
    <property type="entry name" value="PHD"/>
    <property type="match status" value="1"/>
</dbReference>
<keyword evidence="7" id="KW-1185">Reference proteome</keyword>
<dbReference type="InterPro" id="IPR019786">
    <property type="entry name" value="Zinc_finger_PHD-type_CS"/>
</dbReference>
<sequence>MADSTTLRKNHTFVKKRKLDETDRPTFGCFSHPAMLTTLSSPYHTFRDNVRWFCHSIADLDNIRVDGFCVWYADLQNHRNGVVFRLYIVEEVVRPSADYFCFHCICAGWGNHFVCKRRYHLIVPKEASWGECLKDGALTEGQHLLHGMIHCNGFGHLLRVNGIETSASRLRRDEIMELFDVMCGLLKTRKVTVKDTLRKGQMELRLLHGIAYGKPWYGEWGYKFCRGSFGVTEQKYSMSVELLNSLDINKLLRDFSDDEVLRNIIHCYKDASDAQLTTISDMLDFMLAFKYIYGAYPIAKKPNTEESVTSSGPLFRVNKEHAQVFVSSPNKSGLSKCLNLSSWAEKLDCRYPKRRLQSTAQTVVLILRRGRNGFMQMGRHELREIMRQHVGDTGLIDYVLKSINNVIVGDKIVRRIYSSETKRLEFTVENYKGRKTPTSIFDMEDETAIPSPLGPPHFSSPLPEQASAMLAAMPGENVLDDISYVYKCIVRGYKSCDPVALASQAIIDSKFFVKEWKVEEEEKDSMSTWVVCRVLPSSDELTRFLPRPLPPGEIIEVPKGIEVKHLKLRLQSALRDTYCMMDEYVVREVLEHENGKGESLGVQAWVEGSGLDFETLLRYEAGPCDWKVDCEKCGSKEYDGEEMVQCTACKAWLHTRCIDAGDMEQQEMFLCPKCCCTRRA</sequence>
<dbReference type="SUPFAM" id="SSF57903">
    <property type="entry name" value="FYVE/PHD zinc finger"/>
    <property type="match status" value="1"/>
</dbReference>
<evidence type="ECO:0000256" key="2">
    <source>
        <dbReference type="ARBA" id="ARBA00022771"/>
    </source>
</evidence>
<dbReference type="PROSITE" id="PS01359">
    <property type="entry name" value="ZF_PHD_1"/>
    <property type="match status" value="1"/>
</dbReference>
<accession>A0A7N0V9Q6</accession>
<keyword evidence="2 4" id="KW-0863">Zinc-finger</keyword>
<proteinExistence type="predicted"/>
<dbReference type="PANTHER" id="PTHR46201">
    <property type="entry name" value="PHD FINGER PROTEIN MALE MEIOCYTE DEATH 1-RELATED"/>
    <property type="match status" value="1"/>
</dbReference>
<dbReference type="GO" id="GO:0008270">
    <property type="term" value="F:zinc ion binding"/>
    <property type="evidence" value="ECO:0007669"/>
    <property type="project" value="UniProtKB-KW"/>
</dbReference>
<dbReference type="Gramene" id="Kaladp0457s0023.1.v1.1">
    <property type="protein sequence ID" value="Kaladp0457s0023.1.v1.1"/>
    <property type="gene ID" value="Kaladp0457s0023.v1.1"/>
</dbReference>
<evidence type="ECO:0000259" key="5">
    <source>
        <dbReference type="PROSITE" id="PS50016"/>
    </source>
</evidence>
<dbReference type="InterPro" id="IPR011011">
    <property type="entry name" value="Znf_FYVE_PHD"/>
</dbReference>
<keyword evidence="1" id="KW-0479">Metal-binding</keyword>
<feature type="domain" description="PHD-type" evidence="5">
    <location>
        <begin position="627"/>
        <end position="677"/>
    </location>
</feature>
<dbReference type="Pfam" id="PF25874">
    <property type="entry name" value="WHD_plant_repro"/>
    <property type="match status" value="1"/>
</dbReference>
<dbReference type="Proteomes" id="UP000594263">
    <property type="component" value="Unplaced"/>
</dbReference>
<dbReference type="InterPro" id="IPR001965">
    <property type="entry name" value="Znf_PHD"/>
</dbReference>
<evidence type="ECO:0000256" key="3">
    <source>
        <dbReference type="ARBA" id="ARBA00022833"/>
    </source>
</evidence>
<dbReference type="InterPro" id="IPR059080">
    <property type="entry name" value="WHD_PTC1"/>
</dbReference>
<dbReference type="InterPro" id="IPR013083">
    <property type="entry name" value="Znf_RING/FYVE/PHD"/>
</dbReference>
<evidence type="ECO:0000256" key="1">
    <source>
        <dbReference type="ARBA" id="ARBA00022723"/>
    </source>
</evidence>
<dbReference type="SMART" id="SM00249">
    <property type="entry name" value="PHD"/>
    <property type="match status" value="1"/>
</dbReference>
<dbReference type="AlphaFoldDB" id="A0A7N0V9Q6"/>
<reference evidence="6" key="1">
    <citation type="submission" date="2021-01" db="UniProtKB">
        <authorList>
            <consortium name="EnsemblPlants"/>
        </authorList>
    </citation>
    <scope>IDENTIFICATION</scope>
</reference>
<organism evidence="6 7">
    <name type="scientific">Kalanchoe fedtschenkoi</name>
    <name type="common">Lavender scallops</name>
    <name type="synonym">South American air plant</name>
    <dbReference type="NCBI Taxonomy" id="63787"/>
    <lineage>
        <taxon>Eukaryota</taxon>
        <taxon>Viridiplantae</taxon>
        <taxon>Streptophyta</taxon>
        <taxon>Embryophyta</taxon>
        <taxon>Tracheophyta</taxon>
        <taxon>Spermatophyta</taxon>
        <taxon>Magnoliopsida</taxon>
        <taxon>eudicotyledons</taxon>
        <taxon>Gunneridae</taxon>
        <taxon>Pentapetalae</taxon>
        <taxon>Saxifragales</taxon>
        <taxon>Crassulaceae</taxon>
        <taxon>Kalanchoe</taxon>
    </lineage>
</organism>
<dbReference type="InterPro" id="IPR019787">
    <property type="entry name" value="Znf_PHD-finger"/>
</dbReference>
<dbReference type="Pfam" id="PF25565">
    <property type="entry name" value="Ubiquitin_At1g33420"/>
    <property type="match status" value="1"/>
</dbReference>
<dbReference type="OMA" id="HHYVSKR"/>
<protein>
    <recommendedName>
        <fullName evidence="5">PHD-type domain-containing protein</fullName>
    </recommendedName>
</protein>
<dbReference type="PROSITE" id="PS50016">
    <property type="entry name" value="ZF_PHD_2"/>
    <property type="match status" value="1"/>
</dbReference>
<evidence type="ECO:0000313" key="7">
    <source>
        <dbReference type="Proteomes" id="UP000594263"/>
    </source>
</evidence>
<name>A0A7N0V9Q6_KALFE</name>
<evidence type="ECO:0000313" key="6">
    <source>
        <dbReference type="EnsemblPlants" id="Kaladp0457s0023.1.v1.1"/>
    </source>
</evidence>
<dbReference type="InterPro" id="IPR057765">
    <property type="entry name" value="MS1-like_ubiquitin"/>
</dbReference>
<dbReference type="PANTHER" id="PTHR46201:SF7">
    <property type="entry name" value="BINDING PROTEIN, PUTATIVE-RELATED"/>
    <property type="match status" value="1"/>
</dbReference>